<proteinExistence type="predicted"/>
<keyword evidence="3" id="KW-1185">Reference proteome</keyword>
<feature type="region of interest" description="Disordered" evidence="1">
    <location>
        <begin position="470"/>
        <end position="515"/>
    </location>
</feature>
<evidence type="ECO:0000313" key="3">
    <source>
        <dbReference type="Proteomes" id="UP000605986"/>
    </source>
</evidence>
<feature type="compositionally biased region" description="Low complexity" evidence="1">
    <location>
        <begin position="223"/>
        <end position="237"/>
    </location>
</feature>
<organism evidence="2 3">
    <name type="scientific">Fusarium austroafricanum</name>
    <dbReference type="NCBI Taxonomy" id="2364996"/>
    <lineage>
        <taxon>Eukaryota</taxon>
        <taxon>Fungi</taxon>
        <taxon>Dikarya</taxon>
        <taxon>Ascomycota</taxon>
        <taxon>Pezizomycotina</taxon>
        <taxon>Sordariomycetes</taxon>
        <taxon>Hypocreomycetidae</taxon>
        <taxon>Hypocreales</taxon>
        <taxon>Nectriaceae</taxon>
        <taxon>Fusarium</taxon>
        <taxon>Fusarium concolor species complex</taxon>
    </lineage>
</organism>
<gene>
    <name evidence="2" type="ORF">F53441_1154</name>
</gene>
<evidence type="ECO:0000256" key="1">
    <source>
        <dbReference type="SAM" id="MobiDB-lite"/>
    </source>
</evidence>
<comment type="caution">
    <text evidence="2">The sequence shown here is derived from an EMBL/GenBank/DDBJ whole genome shotgun (WGS) entry which is preliminary data.</text>
</comment>
<evidence type="ECO:0000313" key="2">
    <source>
        <dbReference type="EMBL" id="KAF4456803.1"/>
    </source>
</evidence>
<feature type="region of interest" description="Disordered" evidence="1">
    <location>
        <begin position="220"/>
        <end position="242"/>
    </location>
</feature>
<protein>
    <submittedName>
        <fullName evidence="2">Uncharacterized protein</fullName>
    </submittedName>
</protein>
<sequence>MPNPLKAIHATYHFLAWALDHDQVPNDIRRSLELVRTCNSDLQHLIELRNECLPLLRRRPKVLARVHTIIEAAQKGLEEVGEIVERCRPEAHHRGKTPLSSRMAWVLVDASEFRSQEPIVSRHHAAVLAELNFLRQIALLAPVSEPEKIQKNRRVQENATVFDNVALLGDVFGGFNGDLSLPQLFLQNTVSQLMLSYVIVAPSKLSPDPKAAAETLKAQDVTSVSLQPSPGKSSSSQTLHIEHSRDSLPEVLPVNMPHLAPTKSPTTSSTSKFDLDGLAGLAVLLGDPLFDQTPPSQTSSVKIEVPEGPVTVPSHMPTAGLPLPRPNYSSENIACLNQNDRPPSITYAPPALSSTSPDLHQRQLPSLAALPIITRTVTQHQNVSSTALPGHFTWTNTSSTTVSSFSTGLGGSDLLSKSSTWPDTIAELDNSPFQMVPVTSPLDQAISPDNVINTAPVELPVDDCTAIKKPSPTQGSEECSVKENPIVGHSNFDGEAKDSKQGHVVLAGETAARDQ</sequence>
<reference evidence="2" key="1">
    <citation type="submission" date="2020-01" db="EMBL/GenBank/DDBJ databases">
        <title>Identification and distribution of gene clusters putatively required for synthesis of sphingolipid metabolism inhibitors in phylogenetically diverse species of the filamentous fungus Fusarium.</title>
        <authorList>
            <person name="Kim H.-S."/>
            <person name="Busman M."/>
            <person name="Brown D.W."/>
            <person name="Divon H."/>
            <person name="Uhlig S."/>
            <person name="Proctor R.H."/>
        </authorList>
    </citation>
    <scope>NUCLEOTIDE SEQUENCE</scope>
    <source>
        <strain evidence="2">NRRL 53441</strain>
    </source>
</reference>
<dbReference type="Proteomes" id="UP000605986">
    <property type="component" value="Unassembled WGS sequence"/>
</dbReference>
<feature type="compositionally biased region" description="Basic and acidic residues" evidence="1">
    <location>
        <begin position="492"/>
        <end position="501"/>
    </location>
</feature>
<name>A0A8H4KW41_9HYPO</name>
<dbReference type="AlphaFoldDB" id="A0A8H4KW41"/>
<accession>A0A8H4KW41</accession>
<dbReference type="EMBL" id="JAADJG010000046">
    <property type="protein sequence ID" value="KAF4456803.1"/>
    <property type="molecule type" value="Genomic_DNA"/>
</dbReference>
<dbReference type="OrthoDB" id="5240423at2759"/>